<evidence type="ECO:0000256" key="1">
    <source>
        <dbReference type="ARBA" id="ARBA00022723"/>
    </source>
</evidence>
<gene>
    <name evidence="6" type="ORF">M0812_07134</name>
</gene>
<dbReference type="AlphaFoldDB" id="A0AAV8AFG4"/>
<dbReference type="PROSITE" id="PS50119">
    <property type="entry name" value="ZF_BBOX"/>
    <property type="match status" value="1"/>
</dbReference>
<dbReference type="SMART" id="SM00336">
    <property type="entry name" value="BBOX"/>
    <property type="match status" value="2"/>
</dbReference>
<dbReference type="GO" id="GO:0008270">
    <property type="term" value="F:zinc ion binding"/>
    <property type="evidence" value="ECO:0007669"/>
    <property type="project" value="UniProtKB-KW"/>
</dbReference>
<dbReference type="EMBL" id="JANTQA010000012">
    <property type="protein sequence ID" value="KAJ3450939.1"/>
    <property type="molecule type" value="Genomic_DNA"/>
</dbReference>
<dbReference type="InterPro" id="IPR047153">
    <property type="entry name" value="TRIM45/56/19-like"/>
</dbReference>
<dbReference type="CDD" id="cd19821">
    <property type="entry name" value="Bbox1_BBX-like"/>
    <property type="match status" value="1"/>
</dbReference>
<protein>
    <submittedName>
        <fullName evidence="6">Tripartite motif-containing 33-like</fullName>
    </submittedName>
</protein>
<keyword evidence="3" id="KW-0863">Zinc-finger</keyword>
<keyword evidence="4" id="KW-0175">Coiled coil</keyword>
<dbReference type="Gene3D" id="3.30.160.60">
    <property type="entry name" value="Classic Zinc Finger"/>
    <property type="match status" value="1"/>
</dbReference>
<dbReference type="PANTHER" id="PTHR25462:SF296">
    <property type="entry name" value="MEIOTIC P26, ISOFORM F"/>
    <property type="match status" value="1"/>
</dbReference>
<dbReference type="Proteomes" id="UP001146793">
    <property type="component" value="Unassembled WGS sequence"/>
</dbReference>
<evidence type="ECO:0000259" key="5">
    <source>
        <dbReference type="PROSITE" id="PS50119"/>
    </source>
</evidence>
<feature type="coiled-coil region" evidence="4">
    <location>
        <begin position="119"/>
        <end position="160"/>
    </location>
</feature>
<name>A0AAV8AFG4_9EUKA</name>
<reference evidence="6" key="1">
    <citation type="submission" date="2022-08" db="EMBL/GenBank/DDBJ databases">
        <title>Novel sulphate-reducing endosymbionts in the free-living metamonad Anaeramoeba.</title>
        <authorList>
            <person name="Jerlstrom-Hultqvist J."/>
            <person name="Cepicka I."/>
            <person name="Gallot-Lavallee L."/>
            <person name="Salas-Leiva D."/>
            <person name="Curtis B.A."/>
            <person name="Zahonova K."/>
            <person name="Pipaliya S."/>
            <person name="Dacks J."/>
            <person name="Roger A.J."/>
        </authorList>
    </citation>
    <scope>NUCLEOTIDE SEQUENCE</scope>
    <source>
        <strain evidence="6">Busselton2</strain>
    </source>
</reference>
<keyword evidence="2" id="KW-0862">Zinc</keyword>
<comment type="caution">
    <text evidence="6">The sequence shown here is derived from an EMBL/GenBank/DDBJ whole genome shotgun (WGS) entry which is preliminary data.</text>
</comment>
<organism evidence="6 7">
    <name type="scientific">Anaeramoeba flamelloides</name>
    <dbReference type="NCBI Taxonomy" id="1746091"/>
    <lineage>
        <taxon>Eukaryota</taxon>
        <taxon>Metamonada</taxon>
        <taxon>Anaeramoebidae</taxon>
        <taxon>Anaeramoeba</taxon>
    </lineage>
</organism>
<accession>A0AAV8AFG4</accession>
<evidence type="ECO:0000256" key="2">
    <source>
        <dbReference type="ARBA" id="ARBA00022833"/>
    </source>
</evidence>
<dbReference type="PANTHER" id="PTHR25462">
    <property type="entry name" value="BONUS, ISOFORM C-RELATED"/>
    <property type="match status" value="1"/>
</dbReference>
<dbReference type="InterPro" id="IPR000315">
    <property type="entry name" value="Znf_B-box"/>
</dbReference>
<evidence type="ECO:0000313" key="6">
    <source>
        <dbReference type="EMBL" id="KAJ3450939.1"/>
    </source>
</evidence>
<dbReference type="InterPro" id="IPR049808">
    <property type="entry name" value="CONSTANS-like_Bbox1"/>
</dbReference>
<evidence type="ECO:0000313" key="7">
    <source>
        <dbReference type="Proteomes" id="UP001146793"/>
    </source>
</evidence>
<dbReference type="Pfam" id="PF00643">
    <property type="entry name" value="zf-B_box"/>
    <property type="match status" value="1"/>
</dbReference>
<keyword evidence="1" id="KW-0479">Metal-binding</keyword>
<sequence>MTEIFCDFCENVQQKKAVVFCSECDQNKIIFLCQECDQKGHFGKIRKKHKRLPISKFKKDKEPKEKDSVANNNYCETHKNCKLKYFCLSCFKVVCKKCILKDHEGHPFQEEEEIFTKILKYLKVEINVKDQELQEAEELKNDLTNETKKFELEKAKLKKAFVDQKLQLQEYLKSKENKELKTTLEPLLNYENELLRSLIKANNLIENTKSTQLLIKKSTKPIQKKGKQDLDNFYGSPFLLKKKREWEEENRICKHGKEIEFYCKSHKLLICQKEKQDNHQNCTLLTIKERTNMLMNKYYHTIEEEANRLKEIRKSNLGVVEKNHQKICKEHSGIINEINNLEKNVFSQFQQLKEKALVMIGDTFSDQLKELSEKKKQNFRISEHCHQMILIKKLIKVAISNEDYLFSLRQLEKLKRLRSSASNYSLPMLPYQSVYEQIIDLNWVQDNFKSWEFFKKISLKNSSICFPKIFQIKNEHTIQIELRDDQNNIYPFNKETNKIDLHAIIIPEQKSRKRAKIQHLDDWHFAGNGRFNATLKLKRLGCYTIECYINGLKLKNLKKNTIKVMPMEISTKKSFLLIPKIIINTNVTQMKFSIPHENTAIIHTEEPNEKITFQIELRNENGIFVKGYDRKIVLYVEPNNNIILGEGVMVQKGVFQYELFGPFATCDYSIYAMVGNLQIPPEPVILRITNKIKFKEWKGEMISYHNTSHTPTNFEDNLKLVTGSEFPKIIAWDDKNEGWIQFSFDTPLEMIETRRFNGAFSSWEIQYSDDQKNWTTVAKHKGTSDWVSVQWEYAGKHQFWRYLLIENPKRPWYQKWEWYYIR</sequence>
<dbReference type="SUPFAM" id="SSF57845">
    <property type="entry name" value="B-box zinc-binding domain"/>
    <property type="match status" value="1"/>
</dbReference>
<feature type="domain" description="B box-type" evidence="5">
    <location>
        <begin position="70"/>
        <end position="111"/>
    </location>
</feature>
<proteinExistence type="predicted"/>
<evidence type="ECO:0000256" key="4">
    <source>
        <dbReference type="SAM" id="Coils"/>
    </source>
</evidence>
<evidence type="ECO:0000256" key="3">
    <source>
        <dbReference type="PROSITE-ProRule" id="PRU00024"/>
    </source>
</evidence>